<accession>A0ABV2A4S7</accession>
<feature type="compositionally biased region" description="Acidic residues" evidence="1">
    <location>
        <begin position="116"/>
        <end position="130"/>
    </location>
</feature>
<sequence length="253" mass="27469">MELMILAALAAFWVKTGVVDMASMATGKTPPSHSYRMAKIRERQAKERRRLAGDPDLRGGLKMVARHWYLDACEDLDHWRANRHATKPERKAARQKRSEAREGFTSRWGWRKGDPLPDDVVDAEIVDETSEFTPDAPPPSSPRSRARPAGPGTAGTGARRTTTTTTTTTSSTVTEEKPAPAPSAPGAGLTLLTPDESAEKTPLPYRRMVLMTMLSAAGYAPDTEVIGQMSSEEVDGAIAALIAHERALRAAAH</sequence>
<comment type="caution">
    <text evidence="2">The sequence shown here is derived from an EMBL/GenBank/DDBJ whole genome shotgun (WGS) entry which is preliminary data.</text>
</comment>
<feature type="compositionally biased region" description="Basic and acidic residues" evidence="1">
    <location>
        <begin position="84"/>
        <end position="104"/>
    </location>
</feature>
<feature type="compositionally biased region" description="Low complexity" evidence="1">
    <location>
        <begin position="147"/>
        <end position="172"/>
    </location>
</feature>
<evidence type="ECO:0000313" key="3">
    <source>
        <dbReference type="Proteomes" id="UP001432401"/>
    </source>
</evidence>
<protein>
    <submittedName>
        <fullName evidence="2">Uncharacterized protein</fullName>
    </submittedName>
</protein>
<gene>
    <name evidence="2" type="ORF">ABUK86_31620</name>
</gene>
<evidence type="ECO:0000256" key="1">
    <source>
        <dbReference type="SAM" id="MobiDB-lite"/>
    </source>
</evidence>
<name>A0ABV2A4S7_9ACTN</name>
<organism evidence="2 3">
    <name type="scientific">Nocardiopsis tropica</name>
    <dbReference type="NCBI Taxonomy" id="109330"/>
    <lineage>
        <taxon>Bacteria</taxon>
        <taxon>Bacillati</taxon>
        <taxon>Actinomycetota</taxon>
        <taxon>Actinomycetes</taxon>
        <taxon>Streptosporangiales</taxon>
        <taxon>Nocardiopsidaceae</taxon>
        <taxon>Nocardiopsis</taxon>
    </lineage>
</organism>
<feature type="region of interest" description="Disordered" evidence="1">
    <location>
        <begin position="84"/>
        <end position="200"/>
    </location>
</feature>
<reference evidence="2 3" key="1">
    <citation type="submission" date="2024-06" db="EMBL/GenBank/DDBJ databases">
        <authorList>
            <person name="Bataeva Y.V."/>
            <person name="Grigorian L.N."/>
            <person name="Solomentsev V.I."/>
        </authorList>
    </citation>
    <scope>NUCLEOTIDE SEQUENCE [LARGE SCALE GENOMIC DNA]</scope>
    <source>
        <strain evidence="3">SCPM-O-B-12605 (RCAM04882)</strain>
    </source>
</reference>
<keyword evidence="3" id="KW-1185">Reference proteome</keyword>
<dbReference type="RefSeq" id="WP_352987168.1">
    <property type="nucleotide sequence ID" value="NZ_JBEQNA010000024.1"/>
</dbReference>
<evidence type="ECO:0000313" key="2">
    <source>
        <dbReference type="EMBL" id="MES0838353.1"/>
    </source>
</evidence>
<proteinExistence type="predicted"/>
<dbReference type="EMBL" id="JBEQNB010000028">
    <property type="protein sequence ID" value="MES0838353.1"/>
    <property type="molecule type" value="Genomic_DNA"/>
</dbReference>
<dbReference type="Proteomes" id="UP001432401">
    <property type="component" value="Unassembled WGS sequence"/>
</dbReference>